<evidence type="ECO:0008006" key="3">
    <source>
        <dbReference type="Google" id="ProtNLM"/>
    </source>
</evidence>
<evidence type="ECO:0000313" key="2">
    <source>
        <dbReference type="Proteomes" id="UP001281410"/>
    </source>
</evidence>
<comment type="caution">
    <text evidence="1">The sequence shown here is derived from an EMBL/GenBank/DDBJ whole genome shotgun (WGS) entry which is preliminary data.</text>
</comment>
<gene>
    <name evidence="1" type="ORF">Dsin_015673</name>
</gene>
<dbReference type="EMBL" id="JANJYJ010000005">
    <property type="protein sequence ID" value="KAK3210967.1"/>
    <property type="molecule type" value="Genomic_DNA"/>
</dbReference>
<evidence type="ECO:0000313" key="1">
    <source>
        <dbReference type="EMBL" id="KAK3210967.1"/>
    </source>
</evidence>
<dbReference type="Proteomes" id="UP001281410">
    <property type="component" value="Unassembled WGS sequence"/>
</dbReference>
<proteinExistence type="predicted"/>
<dbReference type="AlphaFoldDB" id="A0AAE0E4Z9"/>
<keyword evidence="2" id="KW-1185">Reference proteome</keyword>
<name>A0AAE0E4Z9_9ROSI</name>
<dbReference type="PANTHER" id="PTHR34222">
    <property type="entry name" value="GAG_PRE-INTEGRS DOMAIN-CONTAINING PROTEIN"/>
    <property type="match status" value="1"/>
</dbReference>
<sequence>MVMAWLVNSMEEDISVNYLSYSTTNDMWNNLNKMYSDLGNQSHIYKLQLMLGETKQGSDTVINYFVGLKRLWQDLDMFNDYKWRDPDDDAYFQKVVDNNRVFRFLAGLNIEFDKVRGSIIGRQPLPSINEVFVEVWREESRRMVMLGKMGGSSNHVETSALVS</sequence>
<organism evidence="1 2">
    <name type="scientific">Dipteronia sinensis</name>
    <dbReference type="NCBI Taxonomy" id="43782"/>
    <lineage>
        <taxon>Eukaryota</taxon>
        <taxon>Viridiplantae</taxon>
        <taxon>Streptophyta</taxon>
        <taxon>Embryophyta</taxon>
        <taxon>Tracheophyta</taxon>
        <taxon>Spermatophyta</taxon>
        <taxon>Magnoliopsida</taxon>
        <taxon>eudicotyledons</taxon>
        <taxon>Gunneridae</taxon>
        <taxon>Pentapetalae</taxon>
        <taxon>rosids</taxon>
        <taxon>malvids</taxon>
        <taxon>Sapindales</taxon>
        <taxon>Sapindaceae</taxon>
        <taxon>Hippocastanoideae</taxon>
        <taxon>Acereae</taxon>
        <taxon>Dipteronia</taxon>
    </lineage>
</organism>
<accession>A0AAE0E4Z9</accession>
<reference evidence="1" key="1">
    <citation type="journal article" date="2023" name="Plant J.">
        <title>Genome sequences and population genomics provide insights into the demographic history, inbreeding, and mutation load of two 'living fossil' tree species of Dipteronia.</title>
        <authorList>
            <person name="Feng Y."/>
            <person name="Comes H.P."/>
            <person name="Chen J."/>
            <person name="Zhu S."/>
            <person name="Lu R."/>
            <person name="Zhang X."/>
            <person name="Li P."/>
            <person name="Qiu J."/>
            <person name="Olsen K.M."/>
            <person name="Qiu Y."/>
        </authorList>
    </citation>
    <scope>NUCLEOTIDE SEQUENCE</scope>
    <source>
        <strain evidence="1">NBL</strain>
    </source>
</reference>
<dbReference type="PANTHER" id="PTHR34222:SF40">
    <property type="match status" value="1"/>
</dbReference>
<protein>
    <recommendedName>
        <fullName evidence="3">Retrotransposon gag domain-containing protein</fullName>
    </recommendedName>
</protein>